<sequence length="78" mass="8772">MKLTISFLILVLFSVFFTIGGIIKWFPASVNGKGHSSCSNGLEMTEEDFCKMLCGIDGKLRESKCVDHWCYCSQILFP</sequence>
<reference evidence="2" key="1">
    <citation type="submission" date="2013-09" db="EMBL/GenBank/DDBJ databases">
        <title>Variability of potassium channel blockers in Mesobuthus eupeus.</title>
        <authorList>
            <person name="Kuzmenkov A.I."/>
            <person name="Vassilevski A.A."/>
            <person name="Grishin E.V."/>
        </authorList>
    </citation>
    <scope>NUCLEOTIDE SEQUENCE</scope>
</reference>
<keyword evidence="2" id="KW-0406">Ion transport</keyword>
<keyword evidence="2" id="KW-0813">Transport</keyword>
<dbReference type="AlphaFoldDB" id="A0A088D9T4"/>
<dbReference type="EMBL" id="KF612514">
    <property type="protein sequence ID" value="AIL48772.1"/>
    <property type="molecule type" value="mRNA"/>
</dbReference>
<proteinExistence type="evidence at transcript level"/>
<organism evidence="2">
    <name type="scientific">Mesobuthus eupeus</name>
    <name type="common">Lesser Asian scorpion</name>
    <name type="synonym">Buthus eupeus</name>
    <dbReference type="NCBI Taxonomy" id="34648"/>
    <lineage>
        <taxon>Eukaryota</taxon>
        <taxon>Metazoa</taxon>
        <taxon>Ecdysozoa</taxon>
        <taxon>Arthropoda</taxon>
        <taxon>Chelicerata</taxon>
        <taxon>Arachnida</taxon>
        <taxon>Scorpiones</taxon>
        <taxon>Buthida</taxon>
        <taxon>Buthoidea</taxon>
        <taxon>Buthidae</taxon>
        <taxon>Mesobuthus</taxon>
    </lineage>
</organism>
<evidence type="ECO:0000313" key="2">
    <source>
        <dbReference type="EMBL" id="AIL48772.1"/>
    </source>
</evidence>
<keyword evidence="1" id="KW-1133">Transmembrane helix</keyword>
<name>A0A088D9T4_MESEU</name>
<keyword evidence="1" id="KW-0812">Transmembrane</keyword>
<keyword evidence="1" id="KW-0472">Membrane</keyword>
<dbReference type="GO" id="GO:0034220">
    <property type="term" value="P:monoatomic ion transmembrane transport"/>
    <property type="evidence" value="ECO:0007669"/>
    <property type="project" value="UniProtKB-KW"/>
</dbReference>
<accession>A0A088D9T4</accession>
<protein>
    <submittedName>
        <fullName evidence="2">Potassium channel blocker pMeKTx20-1b</fullName>
    </submittedName>
</protein>
<keyword evidence="2" id="KW-0407">Ion channel</keyword>
<evidence type="ECO:0000256" key="1">
    <source>
        <dbReference type="SAM" id="Phobius"/>
    </source>
</evidence>
<feature type="transmembrane region" description="Helical" evidence="1">
    <location>
        <begin position="6"/>
        <end position="26"/>
    </location>
</feature>